<accession>A0ABZ0TEN7</accession>
<dbReference type="GO" id="GO:0032259">
    <property type="term" value="P:methylation"/>
    <property type="evidence" value="ECO:0007669"/>
    <property type="project" value="UniProtKB-KW"/>
</dbReference>
<organism evidence="1 2">
    <name type="scientific">Mucilaginibacter sabulilitoris</name>
    <dbReference type="NCBI Taxonomy" id="1173583"/>
    <lineage>
        <taxon>Bacteria</taxon>
        <taxon>Pseudomonadati</taxon>
        <taxon>Bacteroidota</taxon>
        <taxon>Sphingobacteriia</taxon>
        <taxon>Sphingobacteriales</taxon>
        <taxon>Sphingobacteriaceae</taxon>
        <taxon>Mucilaginibacter</taxon>
    </lineage>
</organism>
<keyword evidence="1" id="KW-0808">Transferase</keyword>
<keyword evidence="1" id="KW-0489">Methyltransferase</keyword>
<protein>
    <submittedName>
        <fullName evidence="1">Class I SAM-dependent methyltransferase</fullName>
        <ecNumber evidence="1">2.1.1.-</ecNumber>
    </submittedName>
</protein>
<evidence type="ECO:0000313" key="1">
    <source>
        <dbReference type="EMBL" id="WPU91646.1"/>
    </source>
</evidence>
<dbReference type="SUPFAM" id="SSF53335">
    <property type="entry name" value="S-adenosyl-L-methionine-dependent methyltransferases"/>
    <property type="match status" value="1"/>
</dbReference>
<keyword evidence="2" id="KW-1185">Reference proteome</keyword>
<dbReference type="EMBL" id="CP139558">
    <property type="protein sequence ID" value="WPU91646.1"/>
    <property type="molecule type" value="Genomic_DNA"/>
</dbReference>
<name>A0ABZ0TEN7_9SPHI</name>
<dbReference type="InterPro" id="IPR029063">
    <property type="entry name" value="SAM-dependent_MTases_sf"/>
</dbReference>
<gene>
    <name evidence="1" type="ORF">SNE25_20215</name>
</gene>
<reference evidence="1 2" key="1">
    <citation type="submission" date="2023-11" db="EMBL/GenBank/DDBJ databases">
        <title>Analysis of the Genomes of Mucilaginibacter gossypii cycad 4 and M. sabulilitoris SNA2: microbes with the potential for plant growth promotion.</title>
        <authorList>
            <person name="Hirsch A.M."/>
            <person name="Humm E."/>
            <person name="Rubbi M."/>
            <person name="Del Vecchio G."/>
            <person name="Ha S.M."/>
            <person name="Pellegrini M."/>
            <person name="Gunsalus R.P."/>
        </authorList>
    </citation>
    <scope>NUCLEOTIDE SEQUENCE [LARGE SCALE GENOMIC DNA]</scope>
    <source>
        <strain evidence="1 2">SNA2</strain>
    </source>
</reference>
<dbReference type="EC" id="2.1.1.-" evidence="1"/>
<dbReference type="GO" id="GO:0008168">
    <property type="term" value="F:methyltransferase activity"/>
    <property type="evidence" value="ECO:0007669"/>
    <property type="project" value="UniProtKB-KW"/>
</dbReference>
<dbReference type="RefSeq" id="WP_321560812.1">
    <property type="nucleotide sequence ID" value="NZ_CP139558.1"/>
</dbReference>
<evidence type="ECO:0000313" key="2">
    <source>
        <dbReference type="Proteomes" id="UP001324380"/>
    </source>
</evidence>
<dbReference type="Proteomes" id="UP001324380">
    <property type="component" value="Chromosome"/>
</dbReference>
<sequence>MKKLLSIKGLKSIFHILKFRIQLRLLKSVIRDTNAWLLFDQAGIAGFGVNLIRLYFPIYYDKKESRASFSAPVEKQFSEIFDNADTGRFQADILVMLQEIIQLPVKETHSTTPYLDNYYFGIYDASVLGTMMMHFKPSKIVEIGSGMSTRYMKLFKTRLGLTTEICCIDPFPRTEIENVADSIFRQPLEHINEREVFDLKSGDIIFMDGSHYTFQGNDTLTLFFKLLPSLPPGVIIHIHDIFLPYDYSDKVAQQLWSEQYLLAALLSGGFRGLRVLYPAYYLSKTAPVIKDTLAGINRSFENTTFACGPDHTEGYSFWFKKI</sequence>
<proteinExistence type="predicted"/>
<dbReference type="Gene3D" id="3.40.50.150">
    <property type="entry name" value="Vaccinia Virus protein VP39"/>
    <property type="match status" value="1"/>
</dbReference>
<dbReference type="Pfam" id="PF13578">
    <property type="entry name" value="Methyltransf_24"/>
    <property type="match status" value="1"/>
</dbReference>